<dbReference type="Proteomes" id="UP000681967">
    <property type="component" value="Unassembled WGS sequence"/>
</dbReference>
<dbReference type="EMBL" id="CAJNOV010017817">
    <property type="protein sequence ID" value="CAF1612877.1"/>
    <property type="molecule type" value="Genomic_DNA"/>
</dbReference>
<dbReference type="InterPro" id="IPR024883">
    <property type="entry name" value="Neurensin"/>
</dbReference>
<dbReference type="GO" id="GO:0043005">
    <property type="term" value="C:neuron projection"/>
    <property type="evidence" value="ECO:0007669"/>
    <property type="project" value="TreeGrafter"/>
</dbReference>
<reference evidence="4" key="1">
    <citation type="submission" date="2021-02" db="EMBL/GenBank/DDBJ databases">
        <authorList>
            <person name="Nowell W R."/>
        </authorList>
    </citation>
    <scope>NUCLEOTIDE SEQUENCE</scope>
</reference>
<evidence type="ECO:0000313" key="13">
    <source>
        <dbReference type="Proteomes" id="UP000663866"/>
    </source>
</evidence>
<dbReference type="GO" id="GO:0043025">
    <property type="term" value="C:neuronal cell body"/>
    <property type="evidence" value="ECO:0007669"/>
    <property type="project" value="TreeGrafter"/>
</dbReference>
<dbReference type="GO" id="GO:0030133">
    <property type="term" value="C:transport vesicle"/>
    <property type="evidence" value="ECO:0007669"/>
    <property type="project" value="InterPro"/>
</dbReference>
<dbReference type="EMBL" id="CAJNRG010011411">
    <property type="protein sequence ID" value="CAF2131743.1"/>
    <property type="molecule type" value="Genomic_DNA"/>
</dbReference>
<evidence type="ECO:0000313" key="8">
    <source>
        <dbReference type="EMBL" id="CAF4051131.1"/>
    </source>
</evidence>
<dbReference type="EMBL" id="CAJOBF010000760">
    <property type="protein sequence ID" value="CAF3865895.1"/>
    <property type="molecule type" value="Genomic_DNA"/>
</dbReference>
<protein>
    <submittedName>
        <fullName evidence="4">Uncharacterized protein</fullName>
    </submittedName>
</protein>
<dbReference type="Proteomes" id="UP000681720">
    <property type="component" value="Unassembled WGS sequence"/>
</dbReference>
<keyword evidence="1" id="KW-0472">Membrane</keyword>
<organism evidence="4 12">
    <name type="scientific">Rotaria magnacalcarata</name>
    <dbReference type="NCBI Taxonomy" id="392030"/>
    <lineage>
        <taxon>Eukaryota</taxon>
        <taxon>Metazoa</taxon>
        <taxon>Spiralia</taxon>
        <taxon>Gnathifera</taxon>
        <taxon>Rotifera</taxon>
        <taxon>Eurotatoria</taxon>
        <taxon>Bdelloidea</taxon>
        <taxon>Philodinida</taxon>
        <taxon>Philodinidae</taxon>
        <taxon>Rotaria</taxon>
    </lineage>
</organism>
<sequence length="195" mass="22168">MEVGVDCMRYFGVRSYLDKFYDRPGDHEQQGDNQQTYLIPSNRPRFSSRWWKIILWFGMLLVISGIFLLLIGFILPRKKINVDDSSSASSRVIIVDRQALAYNANLDTSRLLGICFVVVGGILFILSLVMPTFCYMWCATGDSNDEIDPLKLRMEVSNSEQVTPVINSIPKSIQPNHRKNESRITTEGIVPMSTP</sequence>
<dbReference type="Proteomes" id="UP000663842">
    <property type="component" value="Unassembled WGS sequence"/>
</dbReference>
<dbReference type="EMBL" id="CAJNRF010002280">
    <property type="protein sequence ID" value="CAF2035069.1"/>
    <property type="molecule type" value="Genomic_DNA"/>
</dbReference>
<dbReference type="Proteomes" id="UP000676336">
    <property type="component" value="Unassembled WGS sequence"/>
</dbReference>
<evidence type="ECO:0000256" key="1">
    <source>
        <dbReference type="SAM" id="Phobius"/>
    </source>
</evidence>
<evidence type="ECO:0000313" key="12">
    <source>
        <dbReference type="Proteomes" id="UP000663856"/>
    </source>
</evidence>
<comment type="caution">
    <text evidence="4">The sequence shown here is derived from an EMBL/GenBank/DDBJ whole genome shotgun (WGS) entry which is preliminary data.</text>
</comment>
<dbReference type="Proteomes" id="UP000663855">
    <property type="component" value="Unassembled WGS sequence"/>
</dbReference>
<gene>
    <name evidence="11" type="ORF">BYL167_LOCUS19991</name>
    <name evidence="2" type="ORF">CJN711_LOCUS36752</name>
    <name evidence="9" type="ORF">GIL414_LOCUS15848</name>
    <name evidence="3" type="ORF">KQP761_LOCUS32276</name>
    <name evidence="6" type="ORF">MBJ925_LOCUS39244</name>
    <name evidence="10" type="ORF">OVN521_LOCUS20730</name>
    <name evidence="8" type="ORF">SMN809_LOCUS14655</name>
    <name evidence="7" type="ORF">UXM345_LOCUS8644</name>
    <name evidence="4" type="ORF">WKI299_LOCUS7435</name>
    <name evidence="5" type="ORF">XDN619_LOCUS24833</name>
</gene>
<accession>A0A816NGY4</accession>
<dbReference type="Pfam" id="PF14927">
    <property type="entry name" value="Neurensin"/>
    <property type="match status" value="1"/>
</dbReference>
<evidence type="ECO:0000313" key="6">
    <source>
        <dbReference type="EMBL" id="CAF2267744.1"/>
    </source>
</evidence>
<evidence type="ECO:0000313" key="9">
    <source>
        <dbReference type="EMBL" id="CAF4077133.1"/>
    </source>
</evidence>
<dbReference type="Proteomes" id="UP000663866">
    <property type="component" value="Unassembled WGS sequence"/>
</dbReference>
<dbReference type="OrthoDB" id="5979667at2759"/>
<dbReference type="EMBL" id="CAJOBG010004157">
    <property type="protein sequence ID" value="CAF4097860.1"/>
    <property type="molecule type" value="Genomic_DNA"/>
</dbReference>
<dbReference type="AlphaFoldDB" id="A0A816NGY4"/>
<dbReference type="EMBL" id="CAJNOW010018014">
    <property type="protein sequence ID" value="CAF1662038.1"/>
    <property type="molecule type" value="Genomic_DNA"/>
</dbReference>
<dbReference type="PANTHER" id="PTHR14796">
    <property type="entry name" value="NEURENSIN 1-RELATED"/>
    <property type="match status" value="1"/>
</dbReference>
<dbReference type="EMBL" id="CAJOBI010006092">
    <property type="protein sequence ID" value="CAF4051131.1"/>
    <property type="molecule type" value="Genomic_DNA"/>
</dbReference>
<evidence type="ECO:0000313" key="7">
    <source>
        <dbReference type="EMBL" id="CAF3865895.1"/>
    </source>
</evidence>
<name>A0A816NGY4_9BILA</name>
<evidence type="ECO:0000313" key="11">
    <source>
        <dbReference type="EMBL" id="CAF4119174.1"/>
    </source>
</evidence>
<proteinExistence type="predicted"/>
<evidence type="ECO:0000313" key="3">
    <source>
        <dbReference type="EMBL" id="CAF1662038.1"/>
    </source>
</evidence>
<dbReference type="PANTHER" id="PTHR14796:SF3">
    <property type="entry name" value="NEURENSIN 1-LIKE-RELATED"/>
    <property type="match status" value="1"/>
</dbReference>
<dbReference type="EMBL" id="CAJNRE010022040">
    <property type="protein sequence ID" value="CAF2267744.1"/>
    <property type="molecule type" value="Genomic_DNA"/>
</dbReference>
<evidence type="ECO:0000313" key="4">
    <source>
        <dbReference type="EMBL" id="CAF2035069.1"/>
    </source>
</evidence>
<dbReference type="Proteomes" id="UP000663834">
    <property type="component" value="Unassembled WGS sequence"/>
</dbReference>
<dbReference type="EMBL" id="CAJOBJ010007079">
    <property type="protein sequence ID" value="CAF4077133.1"/>
    <property type="molecule type" value="Genomic_DNA"/>
</dbReference>
<keyword evidence="13" id="KW-1185">Reference proteome</keyword>
<evidence type="ECO:0000313" key="5">
    <source>
        <dbReference type="EMBL" id="CAF2131743.1"/>
    </source>
</evidence>
<dbReference type="GO" id="GO:0007399">
    <property type="term" value="P:nervous system development"/>
    <property type="evidence" value="ECO:0007669"/>
    <property type="project" value="TreeGrafter"/>
</dbReference>
<dbReference type="Proteomes" id="UP000663824">
    <property type="component" value="Unassembled WGS sequence"/>
</dbReference>
<dbReference type="Proteomes" id="UP000663856">
    <property type="component" value="Unassembled WGS sequence"/>
</dbReference>
<dbReference type="Proteomes" id="UP000663887">
    <property type="component" value="Unassembled WGS sequence"/>
</dbReference>
<evidence type="ECO:0000313" key="10">
    <source>
        <dbReference type="EMBL" id="CAF4097860.1"/>
    </source>
</evidence>
<feature type="transmembrane region" description="Helical" evidence="1">
    <location>
        <begin position="53"/>
        <end position="75"/>
    </location>
</feature>
<evidence type="ECO:0000313" key="2">
    <source>
        <dbReference type="EMBL" id="CAF1612877.1"/>
    </source>
</evidence>
<dbReference type="EMBL" id="CAJOBH010008639">
    <property type="protein sequence ID" value="CAF4119174.1"/>
    <property type="molecule type" value="Genomic_DNA"/>
</dbReference>
<keyword evidence="1" id="KW-0812">Transmembrane</keyword>
<keyword evidence="1" id="KW-1133">Transmembrane helix</keyword>
<feature type="transmembrane region" description="Helical" evidence="1">
    <location>
        <begin position="111"/>
        <end position="138"/>
    </location>
</feature>